<dbReference type="Proteomes" id="UP000632766">
    <property type="component" value="Unassembled WGS sequence"/>
</dbReference>
<dbReference type="AlphaFoldDB" id="A0A8J7HL65"/>
<name>A0A8J7HL65_9NOST</name>
<organism evidence="1 2">
    <name type="scientific">Amazonocrinis nigriterrae CENA67</name>
    <dbReference type="NCBI Taxonomy" id="2794033"/>
    <lineage>
        <taxon>Bacteria</taxon>
        <taxon>Bacillati</taxon>
        <taxon>Cyanobacteriota</taxon>
        <taxon>Cyanophyceae</taxon>
        <taxon>Nostocales</taxon>
        <taxon>Nostocaceae</taxon>
        <taxon>Amazonocrinis</taxon>
        <taxon>Amazonocrinis nigriterrae</taxon>
    </lineage>
</organism>
<sequence>MTDVNPDINGTITIALQRQENGQYVCQMSSSLSDFPKDNLQCYGQTKEHAIANALEQLADEYRRIAEEQQNIDWLTVERSDSGEPITKHYHVILHYERIAEEESKFQAMHNTIMGNTVVENAKITVIEIDPDIPIDPLARSWDGVG</sequence>
<keyword evidence="2" id="KW-1185">Reference proteome</keyword>
<evidence type="ECO:0000313" key="2">
    <source>
        <dbReference type="Proteomes" id="UP000632766"/>
    </source>
</evidence>
<comment type="caution">
    <text evidence="1">The sequence shown here is derived from an EMBL/GenBank/DDBJ whole genome shotgun (WGS) entry which is preliminary data.</text>
</comment>
<gene>
    <name evidence="1" type="ORF">I8748_03430</name>
</gene>
<dbReference type="RefSeq" id="WP_198123266.1">
    <property type="nucleotide sequence ID" value="NZ_JAECZC010000003.1"/>
</dbReference>
<dbReference type="EMBL" id="JAECZC010000003">
    <property type="protein sequence ID" value="MBH8561237.1"/>
    <property type="molecule type" value="Genomic_DNA"/>
</dbReference>
<accession>A0A8J7HL65</accession>
<protein>
    <submittedName>
        <fullName evidence="1">Uncharacterized protein</fullName>
    </submittedName>
</protein>
<proteinExistence type="predicted"/>
<evidence type="ECO:0000313" key="1">
    <source>
        <dbReference type="EMBL" id="MBH8561237.1"/>
    </source>
</evidence>
<reference evidence="1 2" key="1">
    <citation type="journal article" date="2021" name="Int. J. Syst. Evol. Microbiol.">
        <title>Amazonocrinis nigriterrae gen. nov., sp. nov., Atlanticothrix silvestris gen. nov., sp. nov. and Dendronalium phyllosphericum gen. nov., sp. nov., nostocacean cyanobacteria from Brazilian environments.</title>
        <authorList>
            <person name="Alvarenga D.O."/>
            <person name="Andreote A.P.D."/>
            <person name="Branco L.H.Z."/>
            <person name="Delbaje E."/>
            <person name="Cruz R.B."/>
            <person name="Varani A.M."/>
            <person name="Fiore M.F."/>
        </authorList>
    </citation>
    <scope>NUCLEOTIDE SEQUENCE [LARGE SCALE GENOMIC DNA]</scope>
    <source>
        <strain evidence="1 2">CENA67</strain>
    </source>
</reference>